<keyword evidence="5" id="KW-0560">Oxidoreductase</keyword>
<dbReference type="PANTHER" id="PTHR24286">
    <property type="entry name" value="CYTOCHROME P450 26"/>
    <property type="match status" value="1"/>
</dbReference>
<dbReference type="EMBL" id="JBITMB010000001">
    <property type="protein sequence ID" value="MFI7439278.1"/>
    <property type="molecule type" value="Genomic_DNA"/>
</dbReference>
<comment type="similarity">
    <text evidence="2">Belongs to the cytochrome P450 family.</text>
</comment>
<dbReference type="RefSeq" id="WP_397018814.1">
    <property type="nucleotide sequence ID" value="NZ_JBITMB010000001.1"/>
</dbReference>
<evidence type="ECO:0000256" key="5">
    <source>
        <dbReference type="ARBA" id="ARBA00023002"/>
    </source>
</evidence>
<evidence type="ECO:0000256" key="8">
    <source>
        <dbReference type="SAM" id="MobiDB-lite"/>
    </source>
</evidence>
<keyword evidence="6" id="KW-0408">Iron</keyword>
<proteinExistence type="inferred from homology"/>
<dbReference type="SUPFAM" id="SSF48264">
    <property type="entry name" value="Cytochrome P450"/>
    <property type="match status" value="1"/>
</dbReference>
<evidence type="ECO:0000256" key="4">
    <source>
        <dbReference type="ARBA" id="ARBA00022723"/>
    </source>
</evidence>
<name>A0ABW7ZXK1_9ACTN</name>
<sequence length="433" mass="48585">MTILGTPPSEHAAVTEHFGPSVSGVGPDDTVAFRLSPYTYIGDRARALGVDVFDTRLLLRPTTCMTGAEAARVFYDPERFVRQGAAPGRLLRTLFGEGGVQSLDGEAHRARKAMFMSLMTPAARGRLVELAGRGWRERIPIWARMPHVVLYDEVNRLLCQAVCEWAGLRPAPRHVPWMTGELLAMIEAPAAVGPRYLRGRRARLRAEQGIARLVERVRERPEPYEGTALGTVAGHRDADGRQLDPRTAAVEVLNVLRPTVAVGRYVTFAAMALHAQPGCRERIRDGDDAYLEHFVQEVRRFYPFFPAVAARVAHSFEWRGHHFPQGRRVLFDLHGTDHDPRLWDRPEEFRPERFAGREPGAYELVPQGGGDHHRGHRCPGEWITVDLMKVAVTALTRWMTYGVPAQDLRVERWRAPALPNSRFVIDQVAPTGS</sequence>
<dbReference type="Pfam" id="PF00067">
    <property type="entry name" value="p450"/>
    <property type="match status" value="1"/>
</dbReference>
<protein>
    <submittedName>
        <fullName evidence="9">Cytochrome P450</fullName>
    </submittedName>
</protein>
<evidence type="ECO:0000313" key="10">
    <source>
        <dbReference type="Proteomes" id="UP001612928"/>
    </source>
</evidence>
<organism evidence="9 10">
    <name type="scientific">Nonomuraea indica</name>
    <dbReference type="NCBI Taxonomy" id="1581193"/>
    <lineage>
        <taxon>Bacteria</taxon>
        <taxon>Bacillati</taxon>
        <taxon>Actinomycetota</taxon>
        <taxon>Actinomycetes</taxon>
        <taxon>Streptosporangiales</taxon>
        <taxon>Streptosporangiaceae</taxon>
        <taxon>Nonomuraea</taxon>
    </lineage>
</organism>
<evidence type="ECO:0000256" key="2">
    <source>
        <dbReference type="ARBA" id="ARBA00010617"/>
    </source>
</evidence>
<accession>A0ABW7ZXK1</accession>
<comment type="cofactor">
    <cofactor evidence="1">
        <name>heme</name>
        <dbReference type="ChEBI" id="CHEBI:30413"/>
    </cofactor>
</comment>
<dbReference type="InterPro" id="IPR001128">
    <property type="entry name" value="Cyt_P450"/>
</dbReference>
<keyword evidence="3" id="KW-0349">Heme</keyword>
<evidence type="ECO:0000256" key="3">
    <source>
        <dbReference type="ARBA" id="ARBA00022617"/>
    </source>
</evidence>
<dbReference type="Proteomes" id="UP001612928">
    <property type="component" value="Unassembled WGS sequence"/>
</dbReference>
<dbReference type="Gene3D" id="1.10.630.10">
    <property type="entry name" value="Cytochrome P450"/>
    <property type="match status" value="1"/>
</dbReference>
<keyword evidence="10" id="KW-1185">Reference proteome</keyword>
<dbReference type="CDD" id="cd11067">
    <property type="entry name" value="CYP152"/>
    <property type="match status" value="1"/>
</dbReference>
<feature type="region of interest" description="Disordered" evidence="8">
    <location>
        <begin position="1"/>
        <end position="20"/>
    </location>
</feature>
<dbReference type="InterPro" id="IPR002401">
    <property type="entry name" value="Cyt_P450_E_grp-I"/>
</dbReference>
<comment type="caution">
    <text evidence="9">The sequence shown here is derived from an EMBL/GenBank/DDBJ whole genome shotgun (WGS) entry which is preliminary data.</text>
</comment>
<evidence type="ECO:0000256" key="1">
    <source>
        <dbReference type="ARBA" id="ARBA00001971"/>
    </source>
</evidence>
<gene>
    <name evidence="9" type="ORF">ACIBP5_04850</name>
</gene>
<dbReference type="PANTHER" id="PTHR24286:SF24">
    <property type="entry name" value="LANOSTEROL 14-ALPHA DEMETHYLASE"/>
    <property type="match status" value="1"/>
</dbReference>
<reference evidence="9 10" key="1">
    <citation type="submission" date="2024-10" db="EMBL/GenBank/DDBJ databases">
        <title>The Natural Products Discovery Center: Release of the First 8490 Sequenced Strains for Exploring Actinobacteria Biosynthetic Diversity.</title>
        <authorList>
            <person name="Kalkreuter E."/>
            <person name="Kautsar S.A."/>
            <person name="Yang D."/>
            <person name="Bader C.D."/>
            <person name="Teijaro C.N."/>
            <person name="Fluegel L."/>
            <person name="Davis C.M."/>
            <person name="Simpson J.R."/>
            <person name="Lauterbach L."/>
            <person name="Steele A.D."/>
            <person name="Gui C."/>
            <person name="Meng S."/>
            <person name="Li G."/>
            <person name="Viehrig K."/>
            <person name="Ye F."/>
            <person name="Su P."/>
            <person name="Kiefer A.F."/>
            <person name="Nichols A."/>
            <person name="Cepeda A.J."/>
            <person name="Yan W."/>
            <person name="Fan B."/>
            <person name="Jiang Y."/>
            <person name="Adhikari A."/>
            <person name="Zheng C.-J."/>
            <person name="Schuster L."/>
            <person name="Cowan T.M."/>
            <person name="Smanski M.J."/>
            <person name="Chevrette M.G."/>
            <person name="De Carvalho L.P.S."/>
            <person name="Shen B."/>
        </authorList>
    </citation>
    <scope>NUCLEOTIDE SEQUENCE [LARGE SCALE GENOMIC DNA]</scope>
    <source>
        <strain evidence="9 10">NPDC049503</strain>
    </source>
</reference>
<evidence type="ECO:0000313" key="9">
    <source>
        <dbReference type="EMBL" id="MFI7439278.1"/>
    </source>
</evidence>
<dbReference type="InterPro" id="IPR036396">
    <property type="entry name" value="Cyt_P450_sf"/>
</dbReference>
<keyword evidence="7" id="KW-0503">Monooxygenase</keyword>
<evidence type="ECO:0000256" key="7">
    <source>
        <dbReference type="ARBA" id="ARBA00023033"/>
    </source>
</evidence>
<dbReference type="PRINTS" id="PR00463">
    <property type="entry name" value="EP450I"/>
</dbReference>
<keyword evidence="4" id="KW-0479">Metal-binding</keyword>
<evidence type="ECO:0000256" key="6">
    <source>
        <dbReference type="ARBA" id="ARBA00023004"/>
    </source>
</evidence>